<name>G4P0D8_BACS4</name>
<evidence type="ECO:0000313" key="1">
    <source>
        <dbReference type="EMBL" id="AEP88117.1"/>
    </source>
</evidence>
<keyword evidence="2" id="KW-1185">Reference proteome</keyword>
<evidence type="ECO:0000313" key="2">
    <source>
        <dbReference type="Proteomes" id="UP000002651"/>
    </source>
</evidence>
<sequence length="37" mass="4637">MLEYYTKWYMRRDLVNPVLPSSKVGVKINEWYKMIRQ</sequence>
<dbReference type="AlphaFoldDB" id="G4P0D8"/>
<dbReference type="Proteomes" id="UP000002651">
    <property type="component" value="Chromosome"/>
</dbReference>
<dbReference type="EMBL" id="CP002905">
    <property type="protein sequence ID" value="AEP88117.1"/>
    <property type="molecule type" value="Genomic_DNA"/>
</dbReference>
<dbReference type="KEGG" id="bst:GYO_3540"/>
<accession>G4P0D8</accession>
<protein>
    <submittedName>
        <fullName evidence="1">Response regulator aspartate phosphatase H</fullName>
        <ecNumber evidence="1">3.1.-.-</ecNumber>
    </submittedName>
</protein>
<dbReference type="GO" id="GO:0016787">
    <property type="term" value="F:hydrolase activity"/>
    <property type="evidence" value="ECO:0007669"/>
    <property type="project" value="UniProtKB-KW"/>
</dbReference>
<gene>
    <name evidence="1" type="ordered locus">GYO_3540</name>
</gene>
<dbReference type="EC" id="3.1.-.-" evidence="1"/>
<dbReference type="HOGENOM" id="CLU_3340311_0_0_9"/>
<proteinExistence type="predicted"/>
<organism evidence="1 2">
    <name type="scientific">Bacillus spizizenii (strain DSM 15029 / JCM 12233 / NBRC 101239 / NRRL B-23049 / TU-B-10)</name>
    <name type="common">Bacillus subtilis subsp. spizizenii</name>
    <dbReference type="NCBI Taxonomy" id="1052585"/>
    <lineage>
        <taxon>Bacteria</taxon>
        <taxon>Bacillati</taxon>
        <taxon>Bacillota</taxon>
        <taxon>Bacilli</taxon>
        <taxon>Bacillales</taxon>
        <taxon>Bacillaceae</taxon>
        <taxon>Bacillus</taxon>
    </lineage>
</organism>
<reference evidence="1 2" key="1">
    <citation type="journal article" date="2012" name="J. Bacteriol.">
        <title>Whole-genome sequences of Bacillus subtilis and close relatives.</title>
        <authorList>
            <person name="Earl A.M."/>
            <person name="Eppinger M."/>
            <person name="Fricke W.F."/>
            <person name="Rosovitz M.J."/>
            <person name="Rasko D.A."/>
            <person name="Daugherty S."/>
            <person name="Losick R."/>
            <person name="Kolter R."/>
            <person name="Ravel J."/>
        </authorList>
    </citation>
    <scope>NUCLEOTIDE SEQUENCE [LARGE SCALE GENOMIC DNA]</scope>
    <source>
        <strain evidence="2">DSM 15029 / JCM 12233 / NBRC 101239 / NRRL B-23049 / TU-B-10</strain>
    </source>
</reference>
<keyword evidence="1" id="KW-0378">Hydrolase</keyword>
<dbReference type="STRING" id="1052585.GYO_3540"/>